<dbReference type="Proteomes" id="UP000623687">
    <property type="component" value="Unassembled WGS sequence"/>
</dbReference>
<dbReference type="GeneID" id="59380221"/>
<gene>
    <name evidence="2" type="ORF">PC9H_010403</name>
</gene>
<organism evidence="2 3">
    <name type="scientific">Pleurotus ostreatus</name>
    <name type="common">Oyster mushroom</name>
    <name type="synonym">White-rot fungus</name>
    <dbReference type="NCBI Taxonomy" id="5322"/>
    <lineage>
        <taxon>Eukaryota</taxon>
        <taxon>Fungi</taxon>
        <taxon>Dikarya</taxon>
        <taxon>Basidiomycota</taxon>
        <taxon>Agaricomycotina</taxon>
        <taxon>Agaricomycetes</taxon>
        <taxon>Agaricomycetidae</taxon>
        <taxon>Agaricales</taxon>
        <taxon>Pleurotineae</taxon>
        <taxon>Pleurotaceae</taxon>
        <taxon>Pleurotus</taxon>
    </lineage>
</organism>
<proteinExistence type="predicted"/>
<dbReference type="RefSeq" id="XP_036627279.1">
    <property type="nucleotide sequence ID" value="XM_036779896.1"/>
</dbReference>
<dbReference type="AlphaFoldDB" id="A0A8H7DN98"/>
<evidence type="ECO:0000313" key="2">
    <source>
        <dbReference type="EMBL" id="KAF7422247.1"/>
    </source>
</evidence>
<feature type="domain" description="F-box" evidence="1">
    <location>
        <begin position="1"/>
        <end position="41"/>
    </location>
</feature>
<evidence type="ECO:0000259" key="1">
    <source>
        <dbReference type="PROSITE" id="PS50181"/>
    </source>
</evidence>
<dbReference type="InterPro" id="IPR036047">
    <property type="entry name" value="F-box-like_dom_sf"/>
</dbReference>
<accession>A0A8H7DN98</accession>
<dbReference type="SUPFAM" id="SSF81383">
    <property type="entry name" value="F-box domain"/>
    <property type="match status" value="1"/>
</dbReference>
<name>A0A8H7DN98_PLEOS</name>
<dbReference type="OrthoDB" id="3157235at2759"/>
<reference evidence="2" key="1">
    <citation type="submission" date="2019-07" db="EMBL/GenBank/DDBJ databases">
        <authorList>
            <person name="Palmer J.M."/>
        </authorList>
    </citation>
    <scope>NUCLEOTIDE SEQUENCE</scope>
    <source>
        <strain evidence="2">PC9</strain>
    </source>
</reference>
<dbReference type="SMART" id="SM00256">
    <property type="entry name" value="FBOX"/>
    <property type="match status" value="1"/>
</dbReference>
<dbReference type="InterPro" id="IPR001810">
    <property type="entry name" value="F-box_dom"/>
</dbReference>
<dbReference type="PROSITE" id="PS50181">
    <property type="entry name" value="FBOX"/>
    <property type="match status" value="1"/>
</dbReference>
<evidence type="ECO:0000313" key="3">
    <source>
        <dbReference type="Proteomes" id="UP000623687"/>
    </source>
</evidence>
<keyword evidence="3" id="KW-1185">Reference proteome</keyword>
<dbReference type="Pfam" id="PF00646">
    <property type="entry name" value="F-box"/>
    <property type="match status" value="1"/>
</dbReference>
<dbReference type="VEuPathDB" id="FungiDB:PC9H_010403"/>
<protein>
    <recommendedName>
        <fullName evidence="1">F-box domain-containing protein</fullName>
    </recommendedName>
</protein>
<comment type="caution">
    <text evidence="2">The sequence shown here is derived from an EMBL/GenBank/DDBJ whole genome shotgun (WGS) entry which is preliminary data.</text>
</comment>
<dbReference type="EMBL" id="JACETU010000008">
    <property type="protein sequence ID" value="KAF7422247.1"/>
    <property type="molecule type" value="Genomic_DNA"/>
</dbReference>
<sequence>MPFDVIFSLSLHLSVKDLCALRATSRQLRHLVLNRLLWSIALRDILEIRPIPRLSYALDDMSLEELLKATIRLNALDKKNRGLDPDVKLIQISSIDVGTAPVFVPGGRHFVTVQEPDDSFFIHDFGTSDLSAGRPFLPRFEHQVVYWRMVPVGATEFNIAVATLDLESYAVGPTGYPLDRSYVHVFHYDIITNIWEEIDYFYIDARFQAFYFDSELLAMMWCHVASSHSAYIRDYARHKGTPVLGLTGIDLTCSAGSIVILDQCHFVVAADEVAHLFRLPAFFPISGTHVAGATVDYSPIWRSNTTPKSIAFRAPFVADMRPLSGKSPTSIPPTKWMVWSGDYWHVITQGTAPFEYNIERRRCLPGRPDYTVLGHCFGKFSALHGTSDEELFILPLPINHHPCSRGFARLNAPPDPDDMPSTEVPFHLDDEEGMVVLSYDEESGHVYIGLGDRELPGWQRIVAATLS</sequence>